<dbReference type="GO" id="GO:0005634">
    <property type="term" value="C:nucleus"/>
    <property type="evidence" value="ECO:0007669"/>
    <property type="project" value="UniProtKB-SubCell"/>
</dbReference>
<dbReference type="SUPFAM" id="SSF75553">
    <property type="entry name" value="Smc hinge domain"/>
    <property type="match status" value="1"/>
</dbReference>
<organism evidence="12 13">
    <name type="scientific">Volvox africanus</name>
    <dbReference type="NCBI Taxonomy" id="51714"/>
    <lineage>
        <taxon>Eukaryota</taxon>
        <taxon>Viridiplantae</taxon>
        <taxon>Chlorophyta</taxon>
        <taxon>core chlorophytes</taxon>
        <taxon>Chlorophyceae</taxon>
        <taxon>CS clade</taxon>
        <taxon>Chlamydomonadales</taxon>
        <taxon>Volvocaceae</taxon>
        <taxon>Volvox</taxon>
    </lineage>
</organism>
<keyword evidence="13" id="KW-1185">Reference proteome</keyword>
<dbReference type="InterPro" id="IPR003395">
    <property type="entry name" value="RecF/RecN/SMC_N"/>
</dbReference>
<dbReference type="SMART" id="SM00968">
    <property type="entry name" value="SMC_hinge"/>
    <property type="match status" value="1"/>
</dbReference>
<evidence type="ECO:0000256" key="10">
    <source>
        <dbReference type="SAM" id="MobiDB-lite"/>
    </source>
</evidence>
<gene>
    <name evidence="12" type="ORF">Vafri_21642</name>
</gene>
<keyword evidence="7" id="KW-0131">Cell cycle</keyword>
<evidence type="ECO:0000259" key="11">
    <source>
        <dbReference type="SMART" id="SM00968"/>
    </source>
</evidence>
<dbReference type="Gene3D" id="3.40.50.300">
    <property type="entry name" value="P-loop containing nucleotide triphosphate hydrolases"/>
    <property type="match status" value="2"/>
</dbReference>
<proteinExistence type="inferred from homology"/>
<evidence type="ECO:0000256" key="5">
    <source>
        <dbReference type="ARBA" id="ARBA00023054"/>
    </source>
</evidence>
<feature type="compositionally biased region" description="Acidic residues" evidence="10">
    <location>
        <begin position="1279"/>
        <end position="1309"/>
    </location>
</feature>
<evidence type="ECO:0000313" key="13">
    <source>
        <dbReference type="Proteomes" id="UP000747399"/>
    </source>
</evidence>
<feature type="coiled-coil region" evidence="9">
    <location>
        <begin position="876"/>
        <end position="938"/>
    </location>
</feature>
<evidence type="ECO:0000256" key="2">
    <source>
        <dbReference type="ARBA" id="ARBA00005917"/>
    </source>
</evidence>
<protein>
    <recommendedName>
        <fullName evidence="8">Structural maintenance of chromosomes protein</fullName>
    </recommendedName>
</protein>
<evidence type="ECO:0000256" key="3">
    <source>
        <dbReference type="ARBA" id="ARBA00022618"/>
    </source>
</evidence>
<dbReference type="Gene3D" id="1.20.1060.20">
    <property type="match status" value="1"/>
</dbReference>
<dbReference type="InterPro" id="IPR041741">
    <property type="entry name" value="SMC3_ABC_euk"/>
</dbReference>
<keyword evidence="3" id="KW-0132">Cell division</keyword>
<dbReference type="GO" id="GO:0051276">
    <property type="term" value="P:chromosome organization"/>
    <property type="evidence" value="ECO:0007669"/>
    <property type="project" value="InterPro"/>
</dbReference>
<dbReference type="InterPro" id="IPR036277">
    <property type="entry name" value="SMC_hinge_sf"/>
</dbReference>
<reference evidence="12" key="1">
    <citation type="journal article" date="2021" name="Proc. Natl. Acad. Sci. U.S.A.">
        <title>Three genomes in the algal genus Volvox reveal the fate of a haploid sex-determining region after a transition to homothallism.</title>
        <authorList>
            <person name="Yamamoto K."/>
            <person name="Hamaji T."/>
            <person name="Kawai-Toyooka H."/>
            <person name="Matsuzaki R."/>
            <person name="Takahashi F."/>
            <person name="Nishimura Y."/>
            <person name="Kawachi M."/>
            <person name="Noguchi H."/>
            <person name="Minakuchi Y."/>
            <person name="Umen J.G."/>
            <person name="Toyoda A."/>
            <person name="Nozaki H."/>
        </authorList>
    </citation>
    <scope>NUCLEOTIDE SEQUENCE</scope>
    <source>
        <strain evidence="12">NIES-3780</strain>
    </source>
</reference>
<feature type="coiled-coil region" evidence="9">
    <location>
        <begin position="179"/>
        <end position="364"/>
    </location>
</feature>
<comment type="caution">
    <text evidence="12">The sequence shown here is derived from an EMBL/GenBank/DDBJ whole genome shotgun (WGS) entry which is preliminary data.</text>
</comment>
<evidence type="ECO:0000256" key="8">
    <source>
        <dbReference type="PIRNR" id="PIRNR005719"/>
    </source>
</evidence>
<name>A0A8J4BT06_9CHLO</name>
<comment type="similarity">
    <text evidence="2">Belongs to the SMC family. SMC3 subfamily.</text>
</comment>
<dbReference type="SUPFAM" id="SSF52540">
    <property type="entry name" value="P-loop containing nucleoside triphosphate hydrolases"/>
    <property type="match status" value="1"/>
</dbReference>
<feature type="region of interest" description="Disordered" evidence="10">
    <location>
        <begin position="1204"/>
        <end position="1309"/>
    </location>
</feature>
<sequence>MHIKQVLIEGFKSYKDQTHTDELDPRINVVVGANGSGKSNFFHAVRFVLNDAFINMRGDERLQLIHEGAGHRMSSAWVEVVFDNLDGRFPIDRGEVRLRRTITAKKDDYTLDKKHINKSEVSNLLESAGFSKSNPYYIVQQGKITAMAAMSDAQRMELLKEIGGTRVYEERRKESLRILQEADSRGQQIKSMLSEIEEKLRELDTERAELVEFQQLDRRRRCLQYTLSDKELNKALTDIEKLEGEANRLRETAGAASDDQGRQLAEIKDLERQIRALEAEFGVAASQTKELQARKQELTVQRSRAEVEKDDLERRISRAETLAGSARRELDKLKASVTEGQSKLEKLREAAANAESTHSGLIARITEAESRLAALYRKQGAGTQYRSREERDAALRKEISAKESMLASKRQGHDRQQAENQQHNELLMELSHTIGDLEAEVQVLEARTVEADKEYAEAFAARAKLHDDLKAKQREEDFAEKAVRAVMENLKSVQQSYDKCMPVDVRKGIQGLDTLRREFGVDMQGVHGAIIEHIRTQETFHIAIDTIAGNHLFDVLVENDEVAARLIRQLHDRNLGRATFVPLNRVGGMPEIEPPSEFGTDVVPLLRKVQTDPRFRPAMKDLFGQALLCKDKDVATEVCRSSDQFECVTLDGEKVGRRGNISGGYMPQNRARLTIYKVLMAARQEVDELRRKHKEVSDASLELIDACESAARKMEDRELQRRRIRDEARSRKADLKVRREEEVEIRRQVEVHERTLTVYEADIGRIVADLQTLRKELGSELTSKLTAAEQSEMRGLNVSLQQLQDQLRQAAESRDQAAAAVVAAESHLNEVLLRNVAEYEEALATDDAANDKASLALRHANLATLQRSWEETVRAAADAEKRVESLGKQLEELNRKREMLKDTAGKQEAAAADSVKALEALVNKRTTLQGRAADLERKIRDLGSLPQEAFDKAYRDRSVKDLMHELEDLAVSLERFAGVNRKALDQYIDFSNQREELVSRLKEQQASEAKIKELITALDMRKDEAIERTFKGVAKNFREVFAALVPGGSGELVMIRALGRGDAADGDEEDAGAARNTTTDKYSGVKVKVRFTGAGEAVSMRALSGGQKTLVALALIFSIQRCDPAPFYLFDEIDAALDPQYRTTVAAMLRRQAHDPINPAQFIVTTFHPQIVSEADRLFGVAHTNRISRVYTISREDALQFLEAAEEDERPADENTGADGNDRAAARRGTATASAAEQPIGGRNRQRGGARVGGRAARDGGKQAVGGKRQHSARRDAEEDKDEAEEGSADTSDEPENGDEEDGQEMDED</sequence>
<comment type="subcellular location">
    <subcellularLocation>
        <location evidence="1 8">Nucleus</location>
    </subcellularLocation>
</comment>
<dbReference type="GO" id="GO:0051301">
    <property type="term" value="P:cell division"/>
    <property type="evidence" value="ECO:0007669"/>
    <property type="project" value="UniProtKB-KW"/>
</dbReference>
<dbReference type="InterPro" id="IPR027417">
    <property type="entry name" value="P-loop_NTPase"/>
</dbReference>
<feature type="coiled-coil region" evidence="9">
    <location>
        <begin position="420"/>
        <end position="454"/>
    </location>
</feature>
<dbReference type="Pfam" id="PF06470">
    <property type="entry name" value="SMC_hinge"/>
    <property type="match status" value="1"/>
</dbReference>
<evidence type="ECO:0000256" key="4">
    <source>
        <dbReference type="ARBA" id="ARBA00022776"/>
    </source>
</evidence>
<evidence type="ECO:0000256" key="9">
    <source>
        <dbReference type="SAM" id="Coils"/>
    </source>
</evidence>
<dbReference type="EMBL" id="BNCO01000117">
    <property type="protein sequence ID" value="GIL68406.1"/>
    <property type="molecule type" value="Genomic_DNA"/>
</dbReference>
<dbReference type="Pfam" id="PF02463">
    <property type="entry name" value="SMC_N"/>
    <property type="match status" value="1"/>
</dbReference>
<dbReference type="PANTHER" id="PTHR43977">
    <property type="entry name" value="STRUCTURAL MAINTENANCE OF CHROMOSOMES PROTEIN 3"/>
    <property type="match status" value="1"/>
</dbReference>
<dbReference type="PIRSF" id="PIRSF005719">
    <property type="entry name" value="SMC"/>
    <property type="match status" value="1"/>
</dbReference>
<dbReference type="Gene3D" id="3.30.70.1620">
    <property type="match status" value="1"/>
</dbReference>
<keyword evidence="4" id="KW-0498">Mitosis</keyword>
<evidence type="ECO:0000313" key="12">
    <source>
        <dbReference type="EMBL" id="GIL68406.1"/>
    </source>
</evidence>
<keyword evidence="5 9" id="KW-0175">Coiled coil</keyword>
<dbReference type="GO" id="GO:0005524">
    <property type="term" value="F:ATP binding"/>
    <property type="evidence" value="ECO:0007669"/>
    <property type="project" value="InterPro"/>
</dbReference>
<feature type="domain" description="SMC hinge" evidence="11">
    <location>
        <begin position="524"/>
        <end position="639"/>
    </location>
</feature>
<dbReference type="CDD" id="cd03272">
    <property type="entry name" value="ABC_SMC3_euk"/>
    <property type="match status" value="1"/>
</dbReference>
<keyword evidence="6 8" id="KW-0539">Nucleus</keyword>
<evidence type="ECO:0000256" key="6">
    <source>
        <dbReference type="ARBA" id="ARBA00023242"/>
    </source>
</evidence>
<dbReference type="GO" id="GO:0016887">
    <property type="term" value="F:ATP hydrolysis activity"/>
    <property type="evidence" value="ECO:0007669"/>
    <property type="project" value="InterPro"/>
</dbReference>
<feature type="coiled-coil region" evidence="9">
    <location>
        <begin position="793"/>
        <end position="820"/>
    </location>
</feature>
<dbReference type="GO" id="GO:0005694">
    <property type="term" value="C:chromosome"/>
    <property type="evidence" value="ECO:0007669"/>
    <property type="project" value="InterPro"/>
</dbReference>
<dbReference type="FunFam" id="3.40.50.300:FF:000424">
    <property type="entry name" value="Structural maintenance of chromosomes 3"/>
    <property type="match status" value="1"/>
</dbReference>
<evidence type="ECO:0000256" key="7">
    <source>
        <dbReference type="ARBA" id="ARBA00023306"/>
    </source>
</evidence>
<accession>A0A8J4BT06</accession>
<feature type="compositionally biased region" description="Low complexity" evidence="10">
    <location>
        <begin position="1227"/>
        <end position="1255"/>
    </location>
</feature>
<dbReference type="InterPro" id="IPR024704">
    <property type="entry name" value="SMC"/>
</dbReference>
<dbReference type="Proteomes" id="UP000747399">
    <property type="component" value="Unassembled WGS sequence"/>
</dbReference>
<evidence type="ECO:0000256" key="1">
    <source>
        <dbReference type="ARBA" id="ARBA00004123"/>
    </source>
</evidence>
<dbReference type="InterPro" id="IPR010935">
    <property type="entry name" value="SMC_hinge"/>
</dbReference>